<dbReference type="Proteomes" id="UP000316778">
    <property type="component" value="Unassembled WGS sequence"/>
</dbReference>
<sequence length="1555" mass="170660">MVNCYPRKLYYRCFLLFAWLMAGGVLTALAGDGDSLKVKAPLPIAATVEGNSAMEIRSFPDIDRQLLQQTLSAPAAALFTNEYLRQTYDTDTATHPYREQARAAFLKMDQENRYTSALSPDDLNELPIGLSRTVNNTTVKIAVSNAIFHPEYAELTVYARLEIPQEPREIFFGIKGIRLSYNGGIIGDAKLVLLGDVPIRINGGTAALILKGGMNMETGQGLDLTYVTMDCNGFKELGLAAEVAFPRTMLVPLKPDGERNEDPNALVKAAFKTVVADWNDILVNLSLPAFEIAPLKGVGFHIGNAVFDGSDVRNTPDIVYPTGYEQRYMPADNPNLWRGVYVADLEVILPKQFARRNQPGARVSFGAQHMIIDNNGLTGAFFANNILPDGSASGWRFTVDRFNIDLEANHLVGAGFSGMVGLPVSDDPLGYTAVVTADNEYILKLSTLDTLSFNVWQAKCELEPNSWVQLKLAEDRFQPEAMLHGHLGISASTKGDDGKPIATFKGIVFRDLHLETNPPYLTASYFGYKSENRVSNFPVSINEIALRAQNGEAALIFGIRINLMEQNFGGDTKIALVGRFNEKEGLQTWKFEKLKLEEIAINAKIANALKVSGRIKIYDDDPVYGNAISGQVAADFLNDKVKIEARAMFGCKDFRYWYVDAKADLGLGIPLVPPVNIQGFGGGAYYRMKKQGVDMLASPTGVNYVPDENTGLGIKAAVLFSIVKKQVVNGEVSFEVAFNRNGGINFMGFYGYAKILGLLPDVGGVEDYVSKQFSKLEAAEQSAIGKLGGTGEKLQALKVSNPSQAAESIAGDSYRVGESGLSAYVGMQYDFTQSTFHANFDVYLNIAGGLLTGTASGNRAGWAVIHVAPGEWYFHMGTPENRLGVKFGLGSISIKTGAYLMVGDKIPASPAPPQEVADILGVDLKELDYMRDLNALGDGRGFAFGASLSVETGDLTFLILYANFKCGVGFDIMLKDYGDAHCKGSTEKIGIDGWYANGQAYVYLQGEVGVKVNLAFIKGRFPIISGAAAVLMQAKLPNPTWLKGYMAVKFDILGGLVSGNMRLKVTIGDECEIVTGSNSPVDVKMIADVTPADNSADVDVFAAPQAAFNMRIGQPFNVEDDNGSKTYRARLESFTVTDNGQPVPGRLEWNTNNDVVTYYSKEVLPTKHTLKAVVKVTFEELLNGTWQTVYMDGKKSEEEKTVTFTTGTAPDFIPLQNIAYCYPVVNQRNLFRDELDRGYIVLQRGQSYLFDRRWRYEIQFNTGGASVAKLPMQYDSIAQRIDFVLPPLQPLTDYTFDVIAIPPGGDAAVNAVVAYTQQENGEDGDYSVRSNKASNVSRGDVTKSLLGYGFHTSRYNTFAAKLQSLPLKRGMASRVTSDVVSLQVEVGSYELFDVPELQGTPFTGYEPLVSVHAVTDDIYFREDVDPIIYRNYPVDPEIVITHRDTNEWGIVPTKAITVMADYLAGAASGQPLPATLSVRLPYVYDLPLAYKLDLEDLQYQVVNKYLGSPQQSRYLYLINAWYPLMRNGRYKVAYQYTLPGGIKGTSAIYDYIKTY</sequence>
<keyword evidence="3" id="KW-1185">Reference proteome</keyword>
<comment type="caution">
    <text evidence="2">The sequence shown here is derived from an EMBL/GenBank/DDBJ whole genome shotgun (WGS) entry which is preliminary data.</text>
</comment>
<organism evidence="2 3">
    <name type="scientific">Chitinophaga japonensis</name>
    <name type="common">Flexibacter japonensis</name>
    <dbReference type="NCBI Taxonomy" id="104662"/>
    <lineage>
        <taxon>Bacteria</taxon>
        <taxon>Pseudomonadati</taxon>
        <taxon>Bacteroidota</taxon>
        <taxon>Chitinophagia</taxon>
        <taxon>Chitinophagales</taxon>
        <taxon>Chitinophagaceae</taxon>
        <taxon>Chitinophaga</taxon>
    </lineage>
</organism>
<accession>A0A562SN92</accession>
<proteinExistence type="predicted"/>
<protein>
    <submittedName>
        <fullName evidence="2">Uncharacterized protein</fullName>
    </submittedName>
</protein>
<dbReference type="RefSeq" id="WP_145718557.1">
    <property type="nucleotide sequence ID" value="NZ_BAAAFY010000006.1"/>
</dbReference>
<keyword evidence="1" id="KW-0732">Signal</keyword>
<reference evidence="2 3" key="1">
    <citation type="journal article" date="2013" name="Stand. Genomic Sci.">
        <title>Genomic Encyclopedia of Type Strains, Phase I: The one thousand microbial genomes (KMG-I) project.</title>
        <authorList>
            <person name="Kyrpides N.C."/>
            <person name="Woyke T."/>
            <person name="Eisen J.A."/>
            <person name="Garrity G."/>
            <person name="Lilburn T.G."/>
            <person name="Beck B.J."/>
            <person name="Whitman W.B."/>
            <person name="Hugenholtz P."/>
            <person name="Klenk H.P."/>
        </authorList>
    </citation>
    <scope>NUCLEOTIDE SEQUENCE [LARGE SCALE GENOMIC DNA]</scope>
    <source>
        <strain evidence="2 3">DSM 13484</strain>
    </source>
</reference>
<evidence type="ECO:0000313" key="2">
    <source>
        <dbReference type="EMBL" id="TWI82454.1"/>
    </source>
</evidence>
<evidence type="ECO:0000313" key="3">
    <source>
        <dbReference type="Proteomes" id="UP000316778"/>
    </source>
</evidence>
<name>A0A562SN92_CHIJA</name>
<feature type="chain" id="PRO_5021977188" evidence="1">
    <location>
        <begin position="31"/>
        <end position="1555"/>
    </location>
</feature>
<dbReference type="EMBL" id="VLLG01000006">
    <property type="protein sequence ID" value="TWI82454.1"/>
    <property type="molecule type" value="Genomic_DNA"/>
</dbReference>
<evidence type="ECO:0000256" key="1">
    <source>
        <dbReference type="SAM" id="SignalP"/>
    </source>
</evidence>
<gene>
    <name evidence="2" type="ORF">LX66_5027</name>
</gene>
<dbReference type="OrthoDB" id="610610at2"/>
<feature type="signal peptide" evidence="1">
    <location>
        <begin position="1"/>
        <end position="30"/>
    </location>
</feature>